<protein>
    <submittedName>
        <fullName evidence="1">Methylaspartate mutase S subunit</fullName>
    </submittedName>
</protein>
<dbReference type="Proteomes" id="UP000031526">
    <property type="component" value="Chromosome"/>
</dbReference>
<dbReference type="STRING" id="40318.SNOD_28740"/>
<reference evidence="1 2" key="2">
    <citation type="journal article" date="2016" name="Appl. Microbiol. Biotechnol.">
        <title>Exploiting the genome sequence of Streptomyces nodosus for enhanced antibiotic production.</title>
        <authorList>
            <person name="Sweeney P."/>
            <person name="Murphy C.D."/>
            <person name="Caffrey P."/>
        </authorList>
    </citation>
    <scope>NUCLEOTIDE SEQUENCE [LARGE SCALE GENOMIC DNA]</scope>
    <source>
        <strain evidence="1 2">ATCC 14899</strain>
    </source>
</reference>
<reference evidence="2" key="1">
    <citation type="submission" date="2014-09" db="EMBL/GenBank/DDBJ databases">
        <title>Sequence of the Streptomyces nodosus genome.</title>
        <authorList>
            <person name="Sweeney P."/>
            <person name="Stephens N."/>
            <person name="Murphy C."/>
            <person name="Caffrey P."/>
        </authorList>
    </citation>
    <scope>NUCLEOTIDE SEQUENCE [LARGE SCALE GENOMIC DNA]</scope>
    <source>
        <strain evidence="2">ATCC 14899</strain>
    </source>
</reference>
<dbReference type="HOGENOM" id="CLU_122414_0_0_11"/>
<dbReference type="GO" id="GO:0031419">
    <property type="term" value="F:cobalamin binding"/>
    <property type="evidence" value="ECO:0007669"/>
    <property type="project" value="InterPro"/>
</dbReference>
<dbReference type="PROSITE" id="PS51332">
    <property type="entry name" value="B12_BINDING"/>
    <property type="match status" value="1"/>
</dbReference>
<dbReference type="InterPro" id="IPR036724">
    <property type="entry name" value="Cobalamin-bd_sf"/>
</dbReference>
<dbReference type="InterPro" id="IPR006158">
    <property type="entry name" value="Cobalamin-bd"/>
</dbReference>
<dbReference type="AlphaFoldDB" id="A0A0B5DMU3"/>
<dbReference type="RefSeq" id="WP_311775046.1">
    <property type="nucleotide sequence ID" value="NZ_CP009313.1"/>
</dbReference>
<gene>
    <name evidence="1" type="ORF">SNOD_28740</name>
</gene>
<evidence type="ECO:0000313" key="2">
    <source>
        <dbReference type="Proteomes" id="UP000031526"/>
    </source>
</evidence>
<dbReference type="EMBL" id="CP009313">
    <property type="protein sequence ID" value="AJE44529.1"/>
    <property type="molecule type" value="Genomic_DNA"/>
</dbReference>
<organism evidence="1 2">
    <name type="scientific">Streptomyces nodosus</name>
    <dbReference type="NCBI Taxonomy" id="40318"/>
    <lineage>
        <taxon>Bacteria</taxon>
        <taxon>Bacillati</taxon>
        <taxon>Actinomycetota</taxon>
        <taxon>Actinomycetes</taxon>
        <taxon>Kitasatosporales</taxon>
        <taxon>Streptomycetaceae</taxon>
        <taxon>Streptomyces</taxon>
    </lineage>
</organism>
<accession>A0A0B5DMU3</accession>
<dbReference type="GO" id="GO:0046872">
    <property type="term" value="F:metal ion binding"/>
    <property type="evidence" value="ECO:0007669"/>
    <property type="project" value="InterPro"/>
</dbReference>
<dbReference type="SUPFAM" id="SSF52242">
    <property type="entry name" value="Cobalamin (vitamin B12)-binding domain"/>
    <property type="match status" value="1"/>
</dbReference>
<dbReference type="Gene3D" id="3.40.50.280">
    <property type="entry name" value="Cobalamin-binding domain"/>
    <property type="match status" value="1"/>
</dbReference>
<keyword evidence="2" id="KW-1185">Reference proteome</keyword>
<sequence length="191" mass="19695">MAQGEKEIVVVSAASAVRDRGTVVISGLASDAHTWNLVYLQLLIEELGYDVVNLGPCVPDDVLVDECRRIDPVLLVIGSVNGHGCTDGLRVVARLRACPELAATPMVIGGKLTVSDENVERHARALAEAGFDAVFPDQSSDPADFTAFIASLPAASLSDASLSAASLPATSLPATSLPAAPLPALSAGRPE</sequence>
<proteinExistence type="predicted"/>
<name>A0A0B5DMU3_9ACTN</name>
<evidence type="ECO:0000313" key="1">
    <source>
        <dbReference type="EMBL" id="AJE44529.1"/>
    </source>
</evidence>